<proteinExistence type="predicted"/>
<evidence type="ECO:0000313" key="2">
    <source>
        <dbReference type="Proteomes" id="UP000190460"/>
    </source>
</evidence>
<evidence type="ECO:0000313" key="1">
    <source>
        <dbReference type="EMBL" id="SKA73155.1"/>
    </source>
</evidence>
<dbReference type="RefSeq" id="WP_078921658.1">
    <property type="nucleotide sequence ID" value="NZ_FUYB01000004.1"/>
</dbReference>
<keyword evidence="2" id="KW-1185">Reference proteome</keyword>
<name>A0A1T4W828_9GAMM</name>
<gene>
    <name evidence="1" type="ORF">SAMN02745130_01174</name>
</gene>
<dbReference type="Proteomes" id="UP000190460">
    <property type="component" value="Unassembled WGS sequence"/>
</dbReference>
<organism evidence="1 2">
    <name type="scientific">Thiothrix eikelboomii</name>
    <dbReference type="NCBI Taxonomy" id="92487"/>
    <lineage>
        <taxon>Bacteria</taxon>
        <taxon>Pseudomonadati</taxon>
        <taxon>Pseudomonadota</taxon>
        <taxon>Gammaproteobacteria</taxon>
        <taxon>Thiotrichales</taxon>
        <taxon>Thiotrichaceae</taxon>
        <taxon>Thiothrix</taxon>
    </lineage>
</organism>
<dbReference type="AlphaFoldDB" id="A0A1T4W828"/>
<dbReference type="GO" id="GO:0006355">
    <property type="term" value="P:regulation of DNA-templated transcription"/>
    <property type="evidence" value="ECO:0007669"/>
    <property type="project" value="InterPro"/>
</dbReference>
<sequence length="77" mass="8805">MGVITVRLPEDTHQRIKNLAASRNISINKLYEEFTIMALTEFDAENRFKALASKGNKQRGLELLKKLQNHYGDTQVS</sequence>
<dbReference type="SUPFAM" id="SSF47598">
    <property type="entry name" value="Ribbon-helix-helix"/>
    <property type="match status" value="1"/>
</dbReference>
<dbReference type="InterPro" id="IPR008651">
    <property type="entry name" value="Uncharacterised_HicB"/>
</dbReference>
<dbReference type="EMBL" id="FUYB01000004">
    <property type="protein sequence ID" value="SKA73155.1"/>
    <property type="molecule type" value="Genomic_DNA"/>
</dbReference>
<dbReference type="Pfam" id="PF05534">
    <property type="entry name" value="HicB"/>
    <property type="match status" value="1"/>
</dbReference>
<dbReference type="InterPro" id="IPR010985">
    <property type="entry name" value="Ribbon_hlx_hlx"/>
</dbReference>
<reference evidence="1 2" key="1">
    <citation type="submission" date="2017-02" db="EMBL/GenBank/DDBJ databases">
        <authorList>
            <person name="Peterson S.W."/>
        </authorList>
    </citation>
    <scope>NUCLEOTIDE SEQUENCE [LARGE SCALE GENOMIC DNA]</scope>
    <source>
        <strain evidence="1 2">ATCC 49788</strain>
    </source>
</reference>
<dbReference type="OrthoDB" id="598413at2"/>
<dbReference type="STRING" id="92487.SAMN02745130_01174"/>
<protein>
    <submittedName>
        <fullName evidence="1">HicB family protein</fullName>
    </submittedName>
</protein>
<accession>A0A1T4W828</accession>